<organism evidence="1 2">
    <name type="scientific">Simplicispira metamorpha</name>
    <dbReference type="NCBI Taxonomy" id="80881"/>
    <lineage>
        <taxon>Bacteria</taxon>
        <taxon>Pseudomonadati</taxon>
        <taxon>Pseudomonadota</taxon>
        <taxon>Betaproteobacteria</taxon>
        <taxon>Burkholderiales</taxon>
        <taxon>Comamonadaceae</taxon>
        <taxon>Simplicispira</taxon>
    </lineage>
</organism>
<dbReference type="AlphaFoldDB" id="A0A4R2MWB0"/>
<gene>
    <name evidence="1" type="ORF">EV674_1536</name>
</gene>
<name>A0A4R2MWB0_9BURK</name>
<evidence type="ECO:0000313" key="2">
    <source>
        <dbReference type="Proteomes" id="UP000295182"/>
    </source>
</evidence>
<sequence length="78" mass="8535">MGKVHTGDGWIVRVQGNEHPPVHVHVLHPDGKAVIDLDGSINNDGVPAKVIKQALAWVLDHEEVISAECSRMNNPTKR</sequence>
<dbReference type="EMBL" id="SLXH01000053">
    <property type="protein sequence ID" value="TCP10870.1"/>
    <property type="molecule type" value="Genomic_DNA"/>
</dbReference>
<proteinExistence type="predicted"/>
<accession>A0A4R2MWB0</accession>
<reference evidence="1 2" key="1">
    <citation type="submission" date="2019-03" db="EMBL/GenBank/DDBJ databases">
        <title>Genomic Encyclopedia of Type Strains, Phase IV (KMG-IV): sequencing the most valuable type-strain genomes for metagenomic binning, comparative biology and taxonomic classification.</title>
        <authorList>
            <person name="Goeker M."/>
        </authorList>
    </citation>
    <scope>NUCLEOTIDE SEQUENCE [LARGE SCALE GENOMIC DNA]</scope>
    <source>
        <strain evidence="1 2">DSM 1837</strain>
    </source>
</reference>
<protein>
    <submittedName>
        <fullName evidence="1">Uncharacterized protein DUF4160</fullName>
    </submittedName>
</protein>
<keyword evidence="2" id="KW-1185">Reference proteome</keyword>
<dbReference type="RefSeq" id="WP_119014881.1">
    <property type="nucleotide sequence ID" value="NZ_QXNC01000062.1"/>
</dbReference>
<comment type="caution">
    <text evidence="1">The sequence shown here is derived from an EMBL/GenBank/DDBJ whole genome shotgun (WGS) entry which is preliminary data.</text>
</comment>
<dbReference type="InterPro" id="IPR025427">
    <property type="entry name" value="DUF4160"/>
</dbReference>
<dbReference type="Pfam" id="PF13711">
    <property type="entry name" value="DUF4160"/>
    <property type="match status" value="1"/>
</dbReference>
<evidence type="ECO:0000313" key="1">
    <source>
        <dbReference type="EMBL" id="TCP10870.1"/>
    </source>
</evidence>
<dbReference type="Proteomes" id="UP000295182">
    <property type="component" value="Unassembled WGS sequence"/>
</dbReference>